<organism evidence="2 3">
    <name type="scientific">Lonchura striata</name>
    <name type="common">white-rumped munia</name>
    <dbReference type="NCBI Taxonomy" id="40157"/>
    <lineage>
        <taxon>Eukaryota</taxon>
        <taxon>Metazoa</taxon>
        <taxon>Chordata</taxon>
        <taxon>Craniata</taxon>
        <taxon>Vertebrata</taxon>
        <taxon>Euteleostomi</taxon>
        <taxon>Archelosauria</taxon>
        <taxon>Archosauria</taxon>
        <taxon>Dinosauria</taxon>
        <taxon>Saurischia</taxon>
        <taxon>Theropoda</taxon>
        <taxon>Coelurosauria</taxon>
        <taxon>Aves</taxon>
        <taxon>Neognathae</taxon>
        <taxon>Neoaves</taxon>
        <taxon>Telluraves</taxon>
        <taxon>Australaves</taxon>
        <taxon>Passeriformes</taxon>
        <taxon>Passeroidea</taxon>
        <taxon>Estrildidae</taxon>
        <taxon>Estrildinae</taxon>
        <taxon>Lonchura</taxon>
    </lineage>
</organism>
<keyword evidence="1" id="KW-1133">Transmembrane helix</keyword>
<sequence>MPPLPLFPPAHGLLRGCKMDYSDPPGLLRRRAMPRIGKLSVPLGLVAGTPRYAARHRLPCPPVPLHHLCLENPSFLFSIAITIITATIAVVVIAIGIIGGGIIINNGCGHAAE</sequence>
<keyword evidence="3" id="KW-1185">Reference proteome</keyword>
<dbReference type="AlphaFoldDB" id="A0A218V097"/>
<evidence type="ECO:0000313" key="3">
    <source>
        <dbReference type="Proteomes" id="UP000197619"/>
    </source>
</evidence>
<keyword evidence="1" id="KW-0812">Transmembrane</keyword>
<reference evidence="2 3" key="1">
    <citation type="submission" date="2017-05" db="EMBL/GenBank/DDBJ databases">
        <title>Genome of assembly of the Bengalese finch, Lonchura striata domestica.</title>
        <authorList>
            <person name="Colquitt B.M."/>
            <person name="Brainard M.S."/>
        </authorList>
    </citation>
    <scope>NUCLEOTIDE SEQUENCE [LARGE SCALE GENOMIC DNA]</scope>
    <source>
        <strain evidence="2">White83orange57</strain>
    </source>
</reference>
<gene>
    <name evidence="2" type="ORF">RLOC_00012931</name>
</gene>
<proteinExistence type="predicted"/>
<keyword evidence="1" id="KW-0472">Membrane</keyword>
<protein>
    <submittedName>
        <fullName evidence="2">Uncharacterized protein</fullName>
    </submittedName>
</protein>
<evidence type="ECO:0000313" key="2">
    <source>
        <dbReference type="EMBL" id="OWK59445.1"/>
    </source>
</evidence>
<comment type="caution">
    <text evidence="2">The sequence shown here is derived from an EMBL/GenBank/DDBJ whole genome shotgun (WGS) entry which is preliminary data.</text>
</comment>
<evidence type="ECO:0000256" key="1">
    <source>
        <dbReference type="SAM" id="Phobius"/>
    </source>
</evidence>
<accession>A0A218V097</accession>
<dbReference type="EMBL" id="MUZQ01000078">
    <property type="protein sequence ID" value="OWK59445.1"/>
    <property type="molecule type" value="Genomic_DNA"/>
</dbReference>
<dbReference type="Proteomes" id="UP000197619">
    <property type="component" value="Unassembled WGS sequence"/>
</dbReference>
<name>A0A218V097_9PASE</name>
<feature type="transmembrane region" description="Helical" evidence="1">
    <location>
        <begin position="75"/>
        <end position="104"/>
    </location>
</feature>